<keyword evidence="2 5" id="KW-0812">Transmembrane</keyword>
<protein>
    <submittedName>
        <fullName evidence="7">O-antigen ligase domain-containing protein</fullName>
    </submittedName>
</protein>
<keyword evidence="3 5" id="KW-1133">Transmembrane helix</keyword>
<evidence type="ECO:0000259" key="6">
    <source>
        <dbReference type="Pfam" id="PF04932"/>
    </source>
</evidence>
<feature type="transmembrane region" description="Helical" evidence="5">
    <location>
        <begin position="363"/>
        <end position="387"/>
    </location>
</feature>
<feature type="transmembrane region" description="Helical" evidence="5">
    <location>
        <begin position="399"/>
        <end position="420"/>
    </location>
</feature>
<dbReference type="KEGG" id="cber:B5D82_09005"/>
<reference evidence="7 8" key="1">
    <citation type="submission" date="2017-08" db="EMBL/GenBank/DDBJ databases">
        <title>Complete genome of Colwellia sp. NB097-1, a psychrophile bacterium ioslated from Bering Sea.</title>
        <authorList>
            <person name="Chen X."/>
        </authorList>
    </citation>
    <scope>NUCLEOTIDE SEQUENCE [LARGE SCALE GENOMIC DNA]</scope>
    <source>
        <strain evidence="7 8">NB097-1</strain>
    </source>
</reference>
<dbReference type="OrthoDB" id="2535314at2"/>
<keyword evidence="8" id="KW-1185">Reference proteome</keyword>
<feature type="transmembrane region" description="Helical" evidence="5">
    <location>
        <begin position="156"/>
        <end position="177"/>
    </location>
</feature>
<evidence type="ECO:0000256" key="2">
    <source>
        <dbReference type="ARBA" id="ARBA00022692"/>
    </source>
</evidence>
<accession>A0A222G958</accession>
<gene>
    <name evidence="7" type="ORF">B5D82_09005</name>
</gene>
<feature type="transmembrane region" description="Helical" evidence="5">
    <location>
        <begin position="70"/>
        <end position="90"/>
    </location>
</feature>
<proteinExistence type="predicted"/>
<comment type="subcellular location">
    <subcellularLocation>
        <location evidence="1">Membrane</location>
        <topology evidence="1">Multi-pass membrane protein</topology>
    </subcellularLocation>
</comment>
<keyword evidence="7" id="KW-0436">Ligase</keyword>
<evidence type="ECO:0000313" key="8">
    <source>
        <dbReference type="Proteomes" id="UP000202259"/>
    </source>
</evidence>
<dbReference type="GO" id="GO:0016020">
    <property type="term" value="C:membrane"/>
    <property type="evidence" value="ECO:0007669"/>
    <property type="project" value="UniProtKB-SubCell"/>
</dbReference>
<dbReference type="Pfam" id="PF04932">
    <property type="entry name" value="Wzy_C"/>
    <property type="match status" value="1"/>
</dbReference>
<feature type="transmembrane region" description="Helical" evidence="5">
    <location>
        <begin position="6"/>
        <end position="26"/>
    </location>
</feature>
<evidence type="ECO:0000256" key="1">
    <source>
        <dbReference type="ARBA" id="ARBA00004141"/>
    </source>
</evidence>
<dbReference type="AlphaFoldDB" id="A0A222G958"/>
<dbReference type="InterPro" id="IPR007016">
    <property type="entry name" value="O-antigen_ligase-rel_domated"/>
</dbReference>
<feature type="transmembrane region" description="Helical" evidence="5">
    <location>
        <begin position="125"/>
        <end position="144"/>
    </location>
</feature>
<evidence type="ECO:0000256" key="4">
    <source>
        <dbReference type="ARBA" id="ARBA00023136"/>
    </source>
</evidence>
<dbReference type="Proteomes" id="UP000202259">
    <property type="component" value="Chromosome"/>
</dbReference>
<keyword evidence="4 5" id="KW-0472">Membrane</keyword>
<feature type="transmembrane region" description="Helical" evidence="5">
    <location>
        <begin position="265"/>
        <end position="285"/>
    </location>
</feature>
<name>A0A222G958_9GAMM</name>
<dbReference type="GO" id="GO:0016874">
    <property type="term" value="F:ligase activity"/>
    <property type="evidence" value="ECO:0007669"/>
    <property type="project" value="UniProtKB-KW"/>
</dbReference>
<feature type="transmembrane region" description="Helical" evidence="5">
    <location>
        <begin position="322"/>
        <end position="343"/>
    </location>
</feature>
<dbReference type="RefSeq" id="WP_081150949.1">
    <property type="nucleotide sequence ID" value="NZ_CP020465.1"/>
</dbReference>
<feature type="transmembrane region" description="Helical" evidence="5">
    <location>
        <begin position="226"/>
        <end position="259"/>
    </location>
</feature>
<evidence type="ECO:0000256" key="5">
    <source>
        <dbReference type="SAM" id="Phobius"/>
    </source>
</evidence>
<organism evidence="7 8">
    <name type="scientific">Cognaticolwellia beringensis</name>
    <dbReference type="NCBI Taxonomy" id="1967665"/>
    <lineage>
        <taxon>Bacteria</taxon>
        <taxon>Pseudomonadati</taxon>
        <taxon>Pseudomonadota</taxon>
        <taxon>Gammaproteobacteria</taxon>
        <taxon>Alteromonadales</taxon>
        <taxon>Colwelliaceae</taxon>
        <taxon>Cognaticolwellia</taxon>
    </lineage>
</organism>
<sequence>MILNKLSRLLNIEIGLCALLIVLYAITSSELLLLFVVFIGVSCAFVLPFGRSIQLAFFLLPCTEVFTQSSYISISLLTCIFLAMFGRYMLTHVAKTQYSQPGLLLMLLVLVYELAHIIYNPLMASFVTVRWSIFFIFTSLLLFDRNKYCSFSQLRFALLCGVITSTLFGLIQQYLVLSNAHSINAISRFSGGAGDPNNFGLFCLLLIYFYLPIVPREKISRSTLLIILMMLTFGALTVSRSFFIVATLSLMTYFIFYFRSAIGDMFVRFLILLNGLLILFCLYWLSGATFLSELDIFVRFSGNNLSDLTGSRSDILQAYITLFFELPYNFVLFGAGINGYLAYYNHDFLQAGLFNEVVGPHNTLLEIVISFGLVGFSLFATYIYFGFRAERNRVASSHIFRLAWLPIIVFILYCFSLQNLGKYSSYFILMLIVYNTYRKDT</sequence>
<feature type="transmembrane region" description="Helical" evidence="5">
    <location>
        <begin position="102"/>
        <end position="119"/>
    </location>
</feature>
<feature type="domain" description="O-antigen ligase-related" evidence="6">
    <location>
        <begin position="226"/>
        <end position="380"/>
    </location>
</feature>
<feature type="transmembrane region" description="Helical" evidence="5">
    <location>
        <begin position="197"/>
        <end position="214"/>
    </location>
</feature>
<evidence type="ECO:0000313" key="7">
    <source>
        <dbReference type="EMBL" id="ASP47884.1"/>
    </source>
</evidence>
<feature type="transmembrane region" description="Helical" evidence="5">
    <location>
        <begin position="31"/>
        <end position="50"/>
    </location>
</feature>
<dbReference type="EMBL" id="CP020465">
    <property type="protein sequence ID" value="ASP47884.1"/>
    <property type="molecule type" value="Genomic_DNA"/>
</dbReference>
<evidence type="ECO:0000256" key="3">
    <source>
        <dbReference type="ARBA" id="ARBA00022989"/>
    </source>
</evidence>